<comment type="caution">
    <text evidence="11">The sequence shown here is derived from an EMBL/GenBank/DDBJ whole genome shotgun (WGS) entry which is preliminary data.</text>
</comment>
<feature type="domain" description="C2H2-type" evidence="10">
    <location>
        <begin position="3"/>
        <end position="30"/>
    </location>
</feature>
<dbReference type="Pfam" id="PF00172">
    <property type="entry name" value="Zn_clus"/>
    <property type="match status" value="1"/>
</dbReference>
<accession>A0A1L7VU91</accession>
<dbReference type="GO" id="GO:0008270">
    <property type="term" value="F:zinc ion binding"/>
    <property type="evidence" value="ECO:0007669"/>
    <property type="project" value="UniProtKB-KW"/>
</dbReference>
<proteinExistence type="predicted"/>
<dbReference type="InterPro" id="IPR036236">
    <property type="entry name" value="Znf_C2H2_sf"/>
</dbReference>
<protein>
    <submittedName>
        <fullName evidence="11">Uncharacterized protein</fullName>
    </submittedName>
</protein>
<dbReference type="AlphaFoldDB" id="A0A1L7VU91"/>
<dbReference type="GO" id="GO:0003677">
    <property type="term" value="F:DNA binding"/>
    <property type="evidence" value="ECO:0007669"/>
    <property type="project" value="InterPro"/>
</dbReference>
<feature type="compositionally biased region" description="Polar residues" evidence="8">
    <location>
        <begin position="138"/>
        <end position="173"/>
    </location>
</feature>
<feature type="compositionally biased region" description="Polar residues" evidence="8">
    <location>
        <begin position="257"/>
        <end position="278"/>
    </location>
</feature>
<evidence type="ECO:0000256" key="5">
    <source>
        <dbReference type="ARBA" id="ARBA00023163"/>
    </source>
</evidence>
<evidence type="ECO:0000256" key="1">
    <source>
        <dbReference type="ARBA" id="ARBA00022723"/>
    </source>
</evidence>
<dbReference type="VEuPathDB" id="FungiDB:FPRO_13766"/>
<gene>
    <name evidence="11" type="ORF">FPRO_13766</name>
</gene>
<reference evidence="12" key="1">
    <citation type="journal article" date="2016" name="Genome Biol. Evol.">
        <title>Comparative 'omics' of the Fusarium fujikuroi species complex highlights differences in genetic potential and metabolite synthesis.</title>
        <authorList>
            <person name="Niehaus E.-M."/>
            <person name="Muensterkoetter M."/>
            <person name="Proctor R.H."/>
            <person name="Brown D.W."/>
            <person name="Sharon A."/>
            <person name="Idan Y."/>
            <person name="Oren-Young L."/>
            <person name="Sieber C.M."/>
            <person name="Novak O."/>
            <person name="Pencik A."/>
            <person name="Tarkowska D."/>
            <person name="Hromadova K."/>
            <person name="Freeman S."/>
            <person name="Maymon M."/>
            <person name="Elazar M."/>
            <person name="Youssef S.A."/>
            <person name="El-Shabrawy E.S.M."/>
            <person name="Shalaby A.B.A."/>
            <person name="Houterman P."/>
            <person name="Brock N.L."/>
            <person name="Burkhardt I."/>
            <person name="Tsavkelova E.A."/>
            <person name="Dickschat J.S."/>
            <person name="Galuszka P."/>
            <person name="Gueldener U."/>
            <person name="Tudzynski B."/>
        </authorList>
    </citation>
    <scope>NUCLEOTIDE SEQUENCE [LARGE SCALE GENOMIC DNA]</scope>
    <source>
        <strain evidence="12">ET1</strain>
    </source>
</reference>
<feature type="region of interest" description="Disordered" evidence="8">
    <location>
        <begin position="99"/>
        <end position="174"/>
    </location>
</feature>
<dbReference type="Pfam" id="PF04082">
    <property type="entry name" value="Fungal_trans"/>
    <property type="match status" value="1"/>
</dbReference>
<feature type="compositionally biased region" description="Low complexity" evidence="8">
    <location>
        <begin position="218"/>
        <end position="228"/>
    </location>
</feature>
<evidence type="ECO:0000256" key="6">
    <source>
        <dbReference type="ARBA" id="ARBA00023242"/>
    </source>
</evidence>
<dbReference type="PANTHER" id="PTHR47660">
    <property type="entry name" value="TRANSCRIPTION FACTOR WITH C2H2 AND ZN(2)-CYS(6) DNA BINDING DOMAIN (EUROFUNG)-RELATED-RELATED"/>
    <property type="match status" value="1"/>
</dbReference>
<keyword evidence="2 7" id="KW-0863">Zinc-finger</keyword>
<evidence type="ECO:0000256" key="8">
    <source>
        <dbReference type="SAM" id="MobiDB-lite"/>
    </source>
</evidence>
<dbReference type="Proteomes" id="UP000183971">
    <property type="component" value="Unassembled WGS sequence"/>
</dbReference>
<keyword evidence="12" id="KW-1185">Reference proteome</keyword>
<dbReference type="FunFam" id="3.30.160.60:FF:002343">
    <property type="entry name" value="Zinc finger protein 33A"/>
    <property type="match status" value="1"/>
</dbReference>
<dbReference type="InterPro" id="IPR013087">
    <property type="entry name" value="Znf_C2H2_type"/>
</dbReference>
<dbReference type="CDD" id="cd12148">
    <property type="entry name" value="fungal_TF_MHR"/>
    <property type="match status" value="1"/>
</dbReference>
<evidence type="ECO:0000256" key="2">
    <source>
        <dbReference type="ARBA" id="ARBA00022771"/>
    </source>
</evidence>
<dbReference type="SUPFAM" id="SSF57667">
    <property type="entry name" value="beta-beta-alpha zinc fingers"/>
    <property type="match status" value="1"/>
</dbReference>
<keyword evidence="6" id="KW-0539">Nucleus</keyword>
<feature type="domain" description="Zn(2)-C6 fungal-type" evidence="9">
    <location>
        <begin position="72"/>
        <end position="101"/>
    </location>
</feature>
<evidence type="ECO:0000259" key="10">
    <source>
        <dbReference type="PROSITE" id="PS50157"/>
    </source>
</evidence>
<dbReference type="CDD" id="cd00067">
    <property type="entry name" value="GAL4"/>
    <property type="match status" value="1"/>
</dbReference>
<dbReference type="PROSITE" id="PS00028">
    <property type="entry name" value="ZINC_FINGER_C2H2_1"/>
    <property type="match status" value="2"/>
</dbReference>
<dbReference type="SMART" id="SM00355">
    <property type="entry name" value="ZnF_C2H2"/>
    <property type="match status" value="2"/>
</dbReference>
<dbReference type="Pfam" id="PF00096">
    <property type="entry name" value="zf-C2H2"/>
    <property type="match status" value="2"/>
</dbReference>
<dbReference type="GeneID" id="42058625"/>
<dbReference type="PROSITE" id="PS50157">
    <property type="entry name" value="ZINC_FINGER_C2H2_2"/>
    <property type="match status" value="2"/>
</dbReference>
<evidence type="ECO:0000256" key="7">
    <source>
        <dbReference type="PROSITE-ProRule" id="PRU00042"/>
    </source>
</evidence>
<evidence type="ECO:0000259" key="9">
    <source>
        <dbReference type="PROSITE" id="PS50048"/>
    </source>
</evidence>
<evidence type="ECO:0000313" key="12">
    <source>
        <dbReference type="Proteomes" id="UP000183971"/>
    </source>
</evidence>
<dbReference type="SMART" id="SM00066">
    <property type="entry name" value="GAL4"/>
    <property type="match status" value="1"/>
</dbReference>
<dbReference type="RefSeq" id="XP_031084548.1">
    <property type="nucleotide sequence ID" value="XM_031218718.1"/>
</dbReference>
<evidence type="ECO:0000313" key="11">
    <source>
        <dbReference type="EMBL" id="CZR43958.1"/>
    </source>
</evidence>
<dbReference type="GO" id="GO:0000981">
    <property type="term" value="F:DNA-binding transcription factor activity, RNA polymerase II-specific"/>
    <property type="evidence" value="ECO:0007669"/>
    <property type="project" value="InterPro"/>
</dbReference>
<dbReference type="InterPro" id="IPR007219">
    <property type="entry name" value="XnlR_reg_dom"/>
</dbReference>
<keyword evidence="5" id="KW-0804">Transcription</keyword>
<feature type="compositionally biased region" description="Polar residues" evidence="8">
    <location>
        <begin position="99"/>
        <end position="131"/>
    </location>
</feature>
<evidence type="ECO:0000256" key="4">
    <source>
        <dbReference type="ARBA" id="ARBA00023015"/>
    </source>
</evidence>
<sequence>MTFACHECWAVFVRSEHLQRHMEGHMGMRPFSCGECTASFSRKDILVRHMQIHESPETPPAKQHRTPYVAQACLKCAKSKQRCDGQLPCGRCTSKRLQCSYPPSKSRRATQNTPGSVASQNQGLQNETNHTGFCDQPGLNQQLQSSTESDTTSLSYWPPSNNESMTGLSSQPSLAPDQNVGSVFGVYGDFEWSGPSDAGVFWGSENYLSLGAIPTLSSPSALESSQSLADATPNLQPPASSGPEVDRPETDKLAPRVTQTLESPHSSNGRLSDRSLSATNDCIDPDSDAWRAEDYCHVPRLSEDVYQEMIKHFARYNRDDEYWSIFTSSDFPPITHINTFIQVYFEEFHSLLPFLHKASFAPTKDQWILSLGVAAIGSIFSRVANSSVASFNLVELLRRAIHVQSERVRSSQPNISFVQAVLLNQLGMMFGPETTRIEAVPVTRALLETLCRKTACYTNFDAFCQPLDSENSGEDNWADWIKKESLRRLFYSVWILDCEYNCFWSGLGIVTIDCLQLPAPVHPKLWEAPSQETWKKHKTLYKPVPFGTVLSEFYRTQKIDTSDPFNTLLLIVGVKYHAERLNRAPIYLGILQDHAKTLPPSRLSGAVESLSHLLSMLIYSPAQELYAFSGWRVDTAQRAIVHAKLRTWIQSKSEARTALMHACNVWSMIRRSKTGAQHETMGFLVSTLLIWAWIELGNRPEVDDMDLLLTVRLDEGKDHIKEWINDNEERRLYLGGVGCLWDKGADRRLLNESTNTLDSFDWPAAHTIASILREHYRSFHQVATVSPTT</sequence>
<keyword evidence="3" id="KW-0862">Zinc</keyword>
<organism evidence="11 12">
    <name type="scientific">Fusarium proliferatum (strain ET1)</name>
    <name type="common">Orchid endophyte fungus</name>
    <dbReference type="NCBI Taxonomy" id="1227346"/>
    <lineage>
        <taxon>Eukaryota</taxon>
        <taxon>Fungi</taxon>
        <taxon>Dikarya</taxon>
        <taxon>Ascomycota</taxon>
        <taxon>Pezizomycotina</taxon>
        <taxon>Sordariomycetes</taxon>
        <taxon>Hypocreomycetidae</taxon>
        <taxon>Hypocreales</taxon>
        <taxon>Nectriaceae</taxon>
        <taxon>Fusarium</taxon>
        <taxon>Fusarium fujikuroi species complex</taxon>
    </lineage>
</organism>
<feature type="compositionally biased region" description="Basic and acidic residues" evidence="8">
    <location>
        <begin position="244"/>
        <end position="254"/>
    </location>
</feature>
<dbReference type="EMBL" id="FJOF01000008">
    <property type="protein sequence ID" value="CZR43958.1"/>
    <property type="molecule type" value="Genomic_DNA"/>
</dbReference>
<dbReference type="PANTHER" id="PTHR47660:SF3">
    <property type="entry name" value="FINGER DOMAIN PROTEIN, PUTATIVE (AFU_ORTHOLOGUE AFUA_4G03310)-RELATED"/>
    <property type="match status" value="1"/>
</dbReference>
<dbReference type="InterPro" id="IPR001138">
    <property type="entry name" value="Zn2Cys6_DnaBD"/>
</dbReference>
<keyword evidence="4" id="KW-0805">Transcription regulation</keyword>
<evidence type="ECO:0000256" key="3">
    <source>
        <dbReference type="ARBA" id="ARBA00022833"/>
    </source>
</evidence>
<dbReference type="Gene3D" id="4.10.240.10">
    <property type="entry name" value="Zn(2)-C6 fungal-type DNA-binding domain"/>
    <property type="match status" value="1"/>
</dbReference>
<dbReference type="PROSITE" id="PS50048">
    <property type="entry name" value="ZN2_CY6_FUNGAL_2"/>
    <property type="match status" value="1"/>
</dbReference>
<feature type="region of interest" description="Disordered" evidence="8">
    <location>
        <begin position="218"/>
        <end position="278"/>
    </location>
</feature>
<dbReference type="GO" id="GO:0006351">
    <property type="term" value="P:DNA-templated transcription"/>
    <property type="evidence" value="ECO:0007669"/>
    <property type="project" value="InterPro"/>
</dbReference>
<dbReference type="SUPFAM" id="SSF57701">
    <property type="entry name" value="Zn2/Cys6 DNA-binding domain"/>
    <property type="match status" value="1"/>
</dbReference>
<dbReference type="Gene3D" id="3.30.160.60">
    <property type="entry name" value="Classic Zinc Finger"/>
    <property type="match status" value="2"/>
</dbReference>
<dbReference type="InterPro" id="IPR036864">
    <property type="entry name" value="Zn2-C6_fun-type_DNA-bd_sf"/>
</dbReference>
<name>A0A1L7VU91_FUSPR</name>
<dbReference type="PROSITE" id="PS00463">
    <property type="entry name" value="ZN2_CY6_FUNGAL_1"/>
    <property type="match status" value="1"/>
</dbReference>
<feature type="domain" description="C2H2-type" evidence="10">
    <location>
        <begin position="31"/>
        <end position="58"/>
    </location>
</feature>
<keyword evidence="1" id="KW-0479">Metal-binding</keyword>